<dbReference type="PANTHER" id="PTHR30034">
    <property type="entry name" value="FLAGELLAR MOTOR SWITCH PROTEIN FLIM"/>
    <property type="match status" value="1"/>
</dbReference>
<evidence type="ECO:0000313" key="4">
    <source>
        <dbReference type="EMBL" id="KAA0018277.1"/>
    </source>
</evidence>
<dbReference type="GO" id="GO:0003774">
    <property type="term" value="F:cytoskeletal motor activity"/>
    <property type="evidence" value="ECO:0007669"/>
    <property type="project" value="InterPro"/>
</dbReference>
<dbReference type="SUPFAM" id="SSF101801">
    <property type="entry name" value="Surface presentation of antigens (SPOA)"/>
    <property type="match status" value="1"/>
</dbReference>
<dbReference type="NCBIfam" id="TIGR02551">
    <property type="entry name" value="SpaO_YscQ"/>
    <property type="match status" value="1"/>
</dbReference>
<proteinExistence type="inferred from homology"/>
<comment type="similarity">
    <text evidence="1">Belongs to the FliN/MopA/SpaO family.</text>
</comment>
<feature type="region of interest" description="Disordered" evidence="2">
    <location>
        <begin position="1"/>
        <end position="40"/>
    </location>
</feature>
<dbReference type="InterPro" id="IPR001543">
    <property type="entry name" value="FliN-like_C"/>
</dbReference>
<reference evidence="4 5" key="1">
    <citation type="submission" date="2019-08" db="EMBL/GenBank/DDBJ databases">
        <title>Bioinformatics analysis of the strain L3 and L5.</title>
        <authorList>
            <person name="Li X."/>
        </authorList>
    </citation>
    <scope>NUCLEOTIDE SEQUENCE [LARGE SCALE GENOMIC DNA]</scope>
    <source>
        <strain evidence="4 5">L3</strain>
    </source>
</reference>
<dbReference type="PANTHER" id="PTHR30034:SF6">
    <property type="entry name" value="YOP PROTEINS TRANSLOCATION PROTEIN Q"/>
    <property type="match status" value="1"/>
</dbReference>
<dbReference type="Gene3D" id="2.30.330.10">
    <property type="entry name" value="SpoA-like"/>
    <property type="match status" value="2"/>
</dbReference>
<sequence length="455" mass="48509">MPSRRAGTGTPASRSLPRAGGRCRAAGGTGNGRDATAAGRADVTHLSTTSRRASAQPSTITADLAPGRAMPLSLASLPAMASDRLALHNALHVARQPLEFDWHGRKAMLRLLPEGTAIDQAWSITLDLGGEPLLLSGSAAALDRLGEHPDRRRDLREVDRELVAMWLEVVWLEWLEPLERRLEVDIHLRPALSAPMERLARLCIAFEIDGETHPLALDLPVAIAERLLPTLDSAFPARRAPADGVVATLRIESGAQTLTLGEWRSLRAGDVVMLDGAVADGVRLNLADRFGCRARFSDTGLRADGPLGASSPDRAPNPSCEAPNRPGKESVMSEPPVDKSTPPARSETPVDSSASSTEAPDVDSSPTDPLDSAGLNLDDLPVQLTCELGRLELSLGELRRLGEGSVLPLERHPERAVDLVVNGRRMGRGRLVAIGDAVGVQVERLALDEGRAGDD</sequence>
<dbReference type="InterPro" id="IPR036429">
    <property type="entry name" value="SpoA-like_sf"/>
</dbReference>
<dbReference type="Pfam" id="PF01052">
    <property type="entry name" value="FliMN_C"/>
    <property type="match status" value="1"/>
</dbReference>
<feature type="compositionally biased region" description="Polar residues" evidence="2">
    <location>
        <begin position="349"/>
        <end position="358"/>
    </location>
</feature>
<protein>
    <submittedName>
        <fullName evidence="4">YscQ/HrcQ family type III secretion apparatus protein</fullName>
    </submittedName>
</protein>
<name>A0A640WE75_9GAMM</name>
<evidence type="ECO:0000256" key="2">
    <source>
        <dbReference type="SAM" id="MobiDB-lite"/>
    </source>
</evidence>
<dbReference type="Proteomes" id="UP000466024">
    <property type="component" value="Unassembled WGS sequence"/>
</dbReference>
<feature type="region of interest" description="Disordered" evidence="2">
    <location>
        <begin position="301"/>
        <end position="376"/>
    </location>
</feature>
<evidence type="ECO:0000313" key="5">
    <source>
        <dbReference type="Proteomes" id="UP000466024"/>
    </source>
</evidence>
<evidence type="ECO:0000259" key="3">
    <source>
        <dbReference type="Pfam" id="PF01052"/>
    </source>
</evidence>
<evidence type="ECO:0000256" key="1">
    <source>
        <dbReference type="ARBA" id="ARBA00009226"/>
    </source>
</evidence>
<dbReference type="InterPro" id="IPR013385">
    <property type="entry name" value="T3SS_SpaO/YscQ/SpaO"/>
</dbReference>
<comment type="caution">
    <text evidence="4">The sequence shown here is derived from an EMBL/GenBank/DDBJ whole genome shotgun (WGS) entry which is preliminary data.</text>
</comment>
<dbReference type="InterPro" id="IPR001172">
    <property type="entry name" value="FliN_T3SS_HrcQb"/>
</dbReference>
<dbReference type="EMBL" id="VTPX01000005">
    <property type="protein sequence ID" value="KAA0018277.1"/>
    <property type="molecule type" value="Genomic_DNA"/>
</dbReference>
<accession>A0A640WE75</accession>
<dbReference type="GO" id="GO:0030254">
    <property type="term" value="P:protein secretion by the type III secretion system"/>
    <property type="evidence" value="ECO:0007669"/>
    <property type="project" value="InterPro"/>
</dbReference>
<organism evidence="4 5">
    <name type="scientific">Salinicola corii</name>
    <dbReference type="NCBI Taxonomy" id="2606937"/>
    <lineage>
        <taxon>Bacteria</taxon>
        <taxon>Pseudomonadati</taxon>
        <taxon>Pseudomonadota</taxon>
        <taxon>Gammaproteobacteria</taxon>
        <taxon>Oceanospirillales</taxon>
        <taxon>Halomonadaceae</taxon>
        <taxon>Salinicola</taxon>
    </lineage>
</organism>
<dbReference type="PRINTS" id="PR00956">
    <property type="entry name" value="FLGMOTORFLIN"/>
</dbReference>
<dbReference type="AlphaFoldDB" id="A0A640WE75"/>
<dbReference type="GO" id="GO:0071978">
    <property type="term" value="P:bacterial-type flagellum-dependent swarming motility"/>
    <property type="evidence" value="ECO:0007669"/>
    <property type="project" value="TreeGrafter"/>
</dbReference>
<dbReference type="GO" id="GO:0009425">
    <property type="term" value="C:bacterial-type flagellum basal body"/>
    <property type="evidence" value="ECO:0007669"/>
    <property type="project" value="InterPro"/>
</dbReference>
<gene>
    <name evidence="4" type="ORF">F0A16_11215</name>
</gene>
<dbReference type="GO" id="GO:0050918">
    <property type="term" value="P:positive chemotaxis"/>
    <property type="evidence" value="ECO:0007669"/>
    <property type="project" value="TreeGrafter"/>
</dbReference>
<keyword evidence="5" id="KW-1185">Reference proteome</keyword>
<feature type="domain" description="Flagellar motor switch protein FliN-like C-terminal" evidence="3">
    <location>
        <begin position="377"/>
        <end position="445"/>
    </location>
</feature>